<dbReference type="PANTHER" id="PTHR48041">
    <property type="entry name" value="ABC TRANSPORTER G FAMILY MEMBER 28"/>
    <property type="match status" value="1"/>
</dbReference>
<dbReference type="PANTHER" id="PTHR48041:SF63">
    <property type="entry name" value="EARLY GENE AT 23, ISOFORM C"/>
    <property type="match status" value="1"/>
</dbReference>
<keyword evidence="10" id="KW-1185">Reference proteome</keyword>
<evidence type="ECO:0000313" key="10">
    <source>
        <dbReference type="Proteomes" id="UP001195483"/>
    </source>
</evidence>
<evidence type="ECO:0000256" key="3">
    <source>
        <dbReference type="ARBA" id="ARBA00022692"/>
    </source>
</evidence>
<organism evidence="9 10">
    <name type="scientific">Potamilus streckersoni</name>
    <dbReference type="NCBI Taxonomy" id="2493646"/>
    <lineage>
        <taxon>Eukaryota</taxon>
        <taxon>Metazoa</taxon>
        <taxon>Spiralia</taxon>
        <taxon>Lophotrochozoa</taxon>
        <taxon>Mollusca</taxon>
        <taxon>Bivalvia</taxon>
        <taxon>Autobranchia</taxon>
        <taxon>Heteroconchia</taxon>
        <taxon>Palaeoheterodonta</taxon>
        <taxon>Unionida</taxon>
        <taxon>Unionoidea</taxon>
        <taxon>Unionidae</taxon>
        <taxon>Ambleminae</taxon>
        <taxon>Lampsilini</taxon>
        <taxon>Potamilus</taxon>
    </lineage>
</organism>
<feature type="domain" description="ABC transporter family G" evidence="8">
    <location>
        <begin position="20"/>
        <end position="145"/>
    </location>
</feature>
<feature type="domain" description="ABC-2 type transporter transmembrane" evidence="7">
    <location>
        <begin position="154"/>
        <end position="223"/>
    </location>
</feature>
<evidence type="ECO:0008006" key="11">
    <source>
        <dbReference type="Google" id="ProtNLM"/>
    </source>
</evidence>
<reference evidence="9" key="3">
    <citation type="submission" date="2023-05" db="EMBL/GenBank/DDBJ databases">
        <authorList>
            <person name="Smith C.H."/>
        </authorList>
    </citation>
    <scope>NUCLEOTIDE SEQUENCE</scope>
    <source>
        <strain evidence="9">CHS0354</strain>
        <tissue evidence="9">Mantle</tissue>
    </source>
</reference>
<comment type="caution">
    <text evidence="9">The sequence shown here is derived from an EMBL/GenBank/DDBJ whole genome shotgun (WGS) entry which is preliminary data.</text>
</comment>
<dbReference type="SUPFAM" id="SSF52540">
    <property type="entry name" value="P-loop containing nucleoside triphosphate hydrolases"/>
    <property type="match status" value="1"/>
</dbReference>
<reference evidence="9" key="2">
    <citation type="journal article" date="2021" name="Genome Biol. Evol.">
        <title>Developing a high-quality reference genome for a parasitic bivalve with doubly uniparental inheritance (Bivalvia: Unionida).</title>
        <authorList>
            <person name="Smith C.H."/>
        </authorList>
    </citation>
    <scope>NUCLEOTIDE SEQUENCE</scope>
    <source>
        <strain evidence="9">CHS0354</strain>
        <tissue evidence="9">Mantle</tissue>
    </source>
</reference>
<dbReference type="EMBL" id="JAEAOA010000720">
    <property type="protein sequence ID" value="KAK3609946.1"/>
    <property type="molecule type" value="Genomic_DNA"/>
</dbReference>
<dbReference type="GO" id="GO:0005886">
    <property type="term" value="C:plasma membrane"/>
    <property type="evidence" value="ECO:0007669"/>
    <property type="project" value="TreeGrafter"/>
</dbReference>
<dbReference type="Pfam" id="PF01061">
    <property type="entry name" value="ABC2_membrane"/>
    <property type="match status" value="1"/>
</dbReference>
<dbReference type="InterPro" id="IPR050352">
    <property type="entry name" value="ABCG_transporters"/>
</dbReference>
<evidence type="ECO:0000313" key="9">
    <source>
        <dbReference type="EMBL" id="KAK3609946.1"/>
    </source>
</evidence>
<dbReference type="Proteomes" id="UP001195483">
    <property type="component" value="Unassembled WGS sequence"/>
</dbReference>
<gene>
    <name evidence="9" type="ORF">CHS0354_011775</name>
</gene>
<dbReference type="AlphaFoldDB" id="A0AAE0WCT2"/>
<dbReference type="Pfam" id="PF19055">
    <property type="entry name" value="ABC2_membrane_7"/>
    <property type="match status" value="1"/>
</dbReference>
<keyword evidence="5 6" id="KW-0472">Membrane</keyword>
<proteinExistence type="predicted"/>
<accession>A0AAE0WCT2</accession>
<name>A0AAE0WCT2_9BIVA</name>
<evidence type="ECO:0000259" key="8">
    <source>
        <dbReference type="Pfam" id="PF19055"/>
    </source>
</evidence>
<protein>
    <recommendedName>
        <fullName evidence="11">ABC transporter family G domain-containing protein</fullName>
    </recommendedName>
</protein>
<feature type="transmembrane region" description="Helical" evidence="6">
    <location>
        <begin position="172"/>
        <end position="194"/>
    </location>
</feature>
<sequence>MQQLRKLADERNKIIIFSIHQPSSQMYHMFDKLLLLAQGKVAFVGHRSDALMHLEHVGFKCDVHYNPADFIMGILKSDESAIKRLTDTAKKRHDTCCLNGFPPNRTSDYSTQGVTNQAFDMEESVQIATRDSSDQRTVKETLQETKKWPTYFSTQLHMLSWRTFKVSRGRILHLYELLQSIILAVALGLVFFQVPHTIGSIRDRMGLLYVCVTYWTFAPAMDAISSCK</sequence>
<evidence type="ECO:0000256" key="6">
    <source>
        <dbReference type="SAM" id="Phobius"/>
    </source>
</evidence>
<dbReference type="InterPro" id="IPR027417">
    <property type="entry name" value="P-loop_NTPase"/>
</dbReference>
<keyword evidence="3 6" id="KW-0812">Transmembrane</keyword>
<dbReference type="InterPro" id="IPR043926">
    <property type="entry name" value="ABCG_dom"/>
</dbReference>
<dbReference type="InterPro" id="IPR013525">
    <property type="entry name" value="ABC2_TM"/>
</dbReference>
<keyword evidence="2" id="KW-0813">Transport</keyword>
<evidence type="ECO:0000256" key="2">
    <source>
        <dbReference type="ARBA" id="ARBA00022448"/>
    </source>
</evidence>
<reference evidence="9" key="1">
    <citation type="journal article" date="2021" name="Genome Biol. Evol.">
        <title>A High-Quality Reference Genome for a Parasitic Bivalve with Doubly Uniparental Inheritance (Bivalvia: Unionida).</title>
        <authorList>
            <person name="Smith C.H."/>
        </authorList>
    </citation>
    <scope>NUCLEOTIDE SEQUENCE</scope>
    <source>
        <strain evidence="9">CHS0354</strain>
    </source>
</reference>
<evidence type="ECO:0000256" key="5">
    <source>
        <dbReference type="ARBA" id="ARBA00023136"/>
    </source>
</evidence>
<evidence type="ECO:0000259" key="7">
    <source>
        <dbReference type="Pfam" id="PF01061"/>
    </source>
</evidence>
<feature type="transmembrane region" description="Helical" evidence="6">
    <location>
        <begin position="206"/>
        <end position="224"/>
    </location>
</feature>
<comment type="subcellular location">
    <subcellularLocation>
        <location evidence="1">Membrane</location>
        <topology evidence="1">Multi-pass membrane protein</topology>
    </subcellularLocation>
</comment>
<keyword evidence="4 6" id="KW-1133">Transmembrane helix</keyword>
<dbReference type="GO" id="GO:0140359">
    <property type="term" value="F:ABC-type transporter activity"/>
    <property type="evidence" value="ECO:0007669"/>
    <property type="project" value="InterPro"/>
</dbReference>
<evidence type="ECO:0000256" key="1">
    <source>
        <dbReference type="ARBA" id="ARBA00004141"/>
    </source>
</evidence>
<evidence type="ECO:0000256" key="4">
    <source>
        <dbReference type="ARBA" id="ARBA00022989"/>
    </source>
</evidence>